<dbReference type="Proteomes" id="UP000006329">
    <property type="component" value="Unassembled WGS sequence"/>
</dbReference>
<accession>A0A0E2BCM3</accession>
<dbReference type="AlphaFoldDB" id="A0A0E2BCM3"/>
<dbReference type="Gene3D" id="3.40.50.300">
    <property type="entry name" value="P-loop containing nucleotide triphosphate hydrolases"/>
    <property type="match status" value="1"/>
</dbReference>
<reference evidence="2" key="1">
    <citation type="submission" date="2012-10" db="EMBL/GenBank/DDBJ databases">
        <authorList>
            <person name="Harkins D.M."/>
            <person name="Durkin A.S."/>
            <person name="Brinkac L.M."/>
            <person name="Haft D.H."/>
            <person name="Selengut J.D."/>
            <person name="Sanka R."/>
            <person name="DePew J."/>
            <person name="Purushe J."/>
            <person name="Matthias M.A."/>
            <person name="Vinetz J.M."/>
            <person name="Sutton G.G."/>
            <person name="Nierman W.C."/>
            <person name="Fouts D.E."/>
        </authorList>
    </citation>
    <scope>NUCLEOTIDE SEQUENCE [LARGE SCALE GENOMIC DNA]</scope>
    <source>
        <strain evidence="2">MOR084</strain>
    </source>
</reference>
<dbReference type="Pfam" id="PF05876">
    <property type="entry name" value="GpA_ATPase"/>
    <property type="match status" value="1"/>
</dbReference>
<organism evidence="2 3">
    <name type="scientific">Leptospira santarosai str. MOR084</name>
    <dbReference type="NCBI Taxonomy" id="1049984"/>
    <lineage>
        <taxon>Bacteria</taxon>
        <taxon>Pseudomonadati</taxon>
        <taxon>Spirochaetota</taxon>
        <taxon>Spirochaetia</taxon>
        <taxon>Leptospirales</taxon>
        <taxon>Leptospiraceae</taxon>
        <taxon>Leptospira</taxon>
    </lineage>
</organism>
<gene>
    <name evidence="2" type="ORF">LEP1GSC179_3012</name>
</gene>
<keyword evidence="3" id="KW-1185">Reference proteome</keyword>
<proteinExistence type="predicted"/>
<evidence type="ECO:0000259" key="1">
    <source>
        <dbReference type="Pfam" id="PF05876"/>
    </source>
</evidence>
<feature type="domain" description="Phage terminase large subunit GpA ATPase" evidence="1">
    <location>
        <begin position="51"/>
        <end position="237"/>
    </location>
</feature>
<dbReference type="EMBL" id="AHON02000063">
    <property type="protein sequence ID" value="EKO32665.1"/>
    <property type="molecule type" value="Genomic_DNA"/>
</dbReference>
<dbReference type="GO" id="GO:0016887">
    <property type="term" value="F:ATP hydrolysis activity"/>
    <property type="evidence" value="ECO:0007669"/>
    <property type="project" value="InterPro"/>
</dbReference>
<evidence type="ECO:0000313" key="2">
    <source>
        <dbReference type="EMBL" id="EKO32665.1"/>
    </source>
</evidence>
<name>A0A0E2BCM3_9LEPT</name>
<dbReference type="RefSeq" id="WP_004485068.1">
    <property type="nucleotide sequence ID" value="NZ_AHON02000063.1"/>
</dbReference>
<evidence type="ECO:0000313" key="3">
    <source>
        <dbReference type="Proteomes" id="UP000006329"/>
    </source>
</evidence>
<sequence>MSSNVKQQEFIQQLIDKGDRTFSNTSFVEYLLSKVYVRSSIGVHRYSFEGHAYLEEIARKLETSKQRLIAMKAGQVALSTLMLAESFWRMETSPMKGGWFFPDGGNMKIFVQDRVDEMIKNSPHIQKNVDQTNSINNVHLLKYLNATLAFRATETLKQVKTYDSDINWMDEFDEQNQEHAEFANDRLDHSKLALSRVISQPSVEDFGIHAEWKNSDQCWWLIKCRACNEWNNLVQRFIDEPGSIFGVKTGKTSKVIFACKCGAALNPQDGTYVPAFSKHRNTGVQVSQFFNTIKTPEQHYIRWKEAITSIKKKNYFISVVGWPYSTDDEKPVTQSLLDSMRGDHGIPEGVDSFTYMGADQGDTVHMLFGEHTSDNRIKIYPAKFSVINESEINRAIEKFQVYSGILDAMPNKNWSVRTAQRYSDFIRIQYFSKRFSTKDESIVSEDESEGIQVVNVNRDESLQDTVDAIKNGKFLFPDKTRLSGYDLELAEELDLHLKMLIKERGEDENGKPKHSFKKKVANHFGMALNSLRLAFELGPP</sequence>
<comment type="caution">
    <text evidence="2">The sequence shown here is derived from an EMBL/GenBank/DDBJ whole genome shotgun (WGS) entry which is preliminary data.</text>
</comment>
<dbReference type="InterPro" id="IPR027417">
    <property type="entry name" value="P-loop_NTPase"/>
</dbReference>
<protein>
    <submittedName>
        <fullName evidence="2">Phage terminase large subunit GpA-like protein</fullName>
    </submittedName>
</protein>
<dbReference type="InterPro" id="IPR046453">
    <property type="entry name" value="GpA_ATPase"/>
</dbReference>